<keyword evidence="3" id="KW-1185">Reference proteome</keyword>
<comment type="caution">
    <text evidence="2">The sequence shown here is derived from an EMBL/GenBank/DDBJ whole genome shotgun (WGS) entry which is preliminary data.</text>
</comment>
<sequence length="56" mass="6199">SAVVMKLLLVIALCLIPVAMSQYTDWFGDFHSGKLNNEFEKRDAAASPEKRACTPD</sequence>
<accession>A0ABD0J980</accession>
<organism evidence="2 3">
    <name type="scientific">Batillaria attramentaria</name>
    <dbReference type="NCBI Taxonomy" id="370345"/>
    <lineage>
        <taxon>Eukaryota</taxon>
        <taxon>Metazoa</taxon>
        <taxon>Spiralia</taxon>
        <taxon>Lophotrochozoa</taxon>
        <taxon>Mollusca</taxon>
        <taxon>Gastropoda</taxon>
        <taxon>Caenogastropoda</taxon>
        <taxon>Sorbeoconcha</taxon>
        <taxon>Cerithioidea</taxon>
        <taxon>Batillariidae</taxon>
        <taxon>Batillaria</taxon>
    </lineage>
</organism>
<dbReference type="AlphaFoldDB" id="A0ABD0J980"/>
<protein>
    <submittedName>
        <fullName evidence="2">Uncharacterized protein</fullName>
    </submittedName>
</protein>
<evidence type="ECO:0000313" key="3">
    <source>
        <dbReference type="Proteomes" id="UP001519460"/>
    </source>
</evidence>
<gene>
    <name evidence="2" type="ORF">BaRGS_00037235</name>
</gene>
<proteinExistence type="predicted"/>
<dbReference type="Proteomes" id="UP001519460">
    <property type="component" value="Unassembled WGS sequence"/>
</dbReference>
<reference evidence="2 3" key="1">
    <citation type="journal article" date="2023" name="Sci. Data">
        <title>Genome assembly of the Korean intertidal mud-creeper Batillaria attramentaria.</title>
        <authorList>
            <person name="Patra A.K."/>
            <person name="Ho P.T."/>
            <person name="Jun S."/>
            <person name="Lee S.J."/>
            <person name="Kim Y."/>
            <person name="Won Y.J."/>
        </authorList>
    </citation>
    <scope>NUCLEOTIDE SEQUENCE [LARGE SCALE GENOMIC DNA]</scope>
    <source>
        <strain evidence="2">Wonlab-2016</strain>
    </source>
</reference>
<feature type="non-terminal residue" evidence="2">
    <location>
        <position position="56"/>
    </location>
</feature>
<name>A0ABD0J980_9CAEN</name>
<evidence type="ECO:0000256" key="1">
    <source>
        <dbReference type="SAM" id="SignalP"/>
    </source>
</evidence>
<feature type="signal peptide" evidence="1">
    <location>
        <begin position="1"/>
        <end position="21"/>
    </location>
</feature>
<evidence type="ECO:0000313" key="2">
    <source>
        <dbReference type="EMBL" id="KAK7466668.1"/>
    </source>
</evidence>
<feature type="chain" id="PRO_5044823368" evidence="1">
    <location>
        <begin position="22"/>
        <end position="56"/>
    </location>
</feature>
<dbReference type="EMBL" id="JACVVK020000551">
    <property type="protein sequence ID" value="KAK7466668.1"/>
    <property type="molecule type" value="Genomic_DNA"/>
</dbReference>
<feature type="non-terminal residue" evidence="2">
    <location>
        <position position="1"/>
    </location>
</feature>
<keyword evidence="1" id="KW-0732">Signal</keyword>